<dbReference type="OrthoDB" id="9986966at2759"/>
<evidence type="ECO:0000256" key="1">
    <source>
        <dbReference type="SAM" id="MobiDB-lite"/>
    </source>
</evidence>
<dbReference type="Proteomes" id="UP001153069">
    <property type="component" value="Unassembled WGS sequence"/>
</dbReference>
<feature type="compositionally biased region" description="Low complexity" evidence="1">
    <location>
        <begin position="529"/>
        <end position="558"/>
    </location>
</feature>
<keyword evidence="2" id="KW-0732">Signal</keyword>
<proteinExistence type="predicted"/>
<sequence length="655" mass="71636">MLQPSFVLWLCVVFSHYVVVAWIPPRNATGWEPVDAMRQRLGIDFNFTPSLLHPEICRFLTVDECRTADQSMQDHAAAQRRRLQRRNNPNLGKFKVLILLVVFADHVDRPRLDKADVENTWKTLVPEWFDVNSYGLYDIDPVVTEWVVTDNTEEYYAFDKRGITPDFQKAAWPALDALDNTPGWDWSIFDIDEDGKLDSVVVTHSGYGAETREEDEYGTHYEQRIWAHAFANSGQIKWTSKDGSVQLNGYTVASALEDDTGVEPATIGLTVHELVLASCDVVYGKPFGAFQFSNDLFMLLLCRYMHTFGLIDLYAPMGLGIGGFDIMANPYGPKGNANKPGHLCTWSKIQAEWITPKIIDSDGIYTLEPLPLSNDAYKIVINSFGPNEEYLLLENRQKLEFDVDLYGNGLAIFHIDDTKDGQDQAGYPGHTDDSGLEWPENGHHYEVAMLPADGQYDLEQGKNYGDAGDLWSPGQELGPGNGNTVFPNTDAYMDGWVVESGVTIKVLEPDGQIVKFEVSGLGGGGSGNSNGNSPTTSSPTAAPIAATKAPTSSTPSPSLETGIATTTNGTDLGDADGNPTNQSKIDLPNPQDDGSVATDGAPGDLFANSSTSPPPFSVADRPWAESSSAIGMNDLLWQALPLLCIMSVSAWISIA</sequence>
<dbReference type="PANTHER" id="PTHR41775:SF1">
    <property type="entry name" value="PEPTIDASE M6-LIKE DOMAIN-CONTAINING PROTEIN"/>
    <property type="match status" value="1"/>
</dbReference>
<comment type="caution">
    <text evidence="3">The sequence shown here is derived from an EMBL/GenBank/DDBJ whole genome shotgun (WGS) entry which is preliminary data.</text>
</comment>
<dbReference type="PANTHER" id="PTHR41775">
    <property type="entry name" value="SECRETED PROTEIN-RELATED"/>
    <property type="match status" value="1"/>
</dbReference>
<protein>
    <submittedName>
        <fullName evidence="3">Immune inhibitor A peptidase M6</fullName>
    </submittedName>
</protein>
<evidence type="ECO:0000313" key="4">
    <source>
        <dbReference type="Proteomes" id="UP001153069"/>
    </source>
</evidence>
<dbReference type="AlphaFoldDB" id="A0A9N8HB67"/>
<name>A0A9N8HB67_9STRA</name>
<reference evidence="3" key="1">
    <citation type="submission" date="2020-06" db="EMBL/GenBank/DDBJ databases">
        <authorList>
            <consortium name="Plant Systems Biology data submission"/>
        </authorList>
    </citation>
    <scope>NUCLEOTIDE SEQUENCE</scope>
    <source>
        <strain evidence="3">D6</strain>
    </source>
</reference>
<feature type="signal peptide" evidence="2">
    <location>
        <begin position="1"/>
        <end position="21"/>
    </location>
</feature>
<feature type="region of interest" description="Disordered" evidence="1">
    <location>
        <begin position="523"/>
        <end position="621"/>
    </location>
</feature>
<keyword evidence="4" id="KW-1185">Reference proteome</keyword>
<dbReference type="EMBL" id="CAICTM010000171">
    <property type="protein sequence ID" value="CAB9503638.1"/>
    <property type="molecule type" value="Genomic_DNA"/>
</dbReference>
<gene>
    <name evidence="3" type="ORF">SEMRO_172_G075940.1</name>
</gene>
<evidence type="ECO:0000256" key="2">
    <source>
        <dbReference type="SAM" id="SignalP"/>
    </source>
</evidence>
<accession>A0A9N8HB67</accession>
<evidence type="ECO:0000313" key="3">
    <source>
        <dbReference type="EMBL" id="CAB9503638.1"/>
    </source>
</evidence>
<feature type="chain" id="PRO_5040425361" evidence="2">
    <location>
        <begin position="22"/>
        <end position="655"/>
    </location>
</feature>
<organism evidence="3 4">
    <name type="scientific">Seminavis robusta</name>
    <dbReference type="NCBI Taxonomy" id="568900"/>
    <lineage>
        <taxon>Eukaryota</taxon>
        <taxon>Sar</taxon>
        <taxon>Stramenopiles</taxon>
        <taxon>Ochrophyta</taxon>
        <taxon>Bacillariophyta</taxon>
        <taxon>Bacillariophyceae</taxon>
        <taxon>Bacillariophycidae</taxon>
        <taxon>Naviculales</taxon>
        <taxon>Naviculaceae</taxon>
        <taxon>Seminavis</taxon>
    </lineage>
</organism>